<dbReference type="Gene3D" id="2.60.15.10">
    <property type="entry name" value="F0F1 ATP synthase delta/epsilon subunit, N-terminal"/>
    <property type="match status" value="1"/>
</dbReference>
<dbReference type="InterPro" id="IPR001469">
    <property type="entry name" value="ATP_synth_F1_dsu/esu"/>
</dbReference>
<dbReference type="EMBL" id="SHMQ01000001">
    <property type="protein sequence ID" value="RZV40418.1"/>
    <property type="molecule type" value="Genomic_DNA"/>
</dbReference>
<comment type="caution">
    <text evidence="8">The sequence shown here is derived from an EMBL/GenBank/DDBJ whole genome shotgun (WGS) entry which is preliminary data.</text>
</comment>
<dbReference type="CDD" id="cd12152">
    <property type="entry name" value="F1-ATPase_delta"/>
    <property type="match status" value="1"/>
</dbReference>
<keyword evidence="3" id="KW-0813">Transport</keyword>
<keyword evidence="5" id="KW-0472">Membrane</keyword>
<organism evidence="8 9">
    <name type="scientific">Candidatus Acidulodesulfobacterium acidiphilum</name>
    <dbReference type="NCBI Taxonomy" id="2597224"/>
    <lineage>
        <taxon>Bacteria</taxon>
        <taxon>Deltaproteobacteria</taxon>
        <taxon>Candidatus Acidulodesulfobacterales</taxon>
        <taxon>Candidatus Acidulodesulfobacterium</taxon>
    </lineage>
</organism>
<gene>
    <name evidence="8" type="ORF">EVJ48_00410</name>
</gene>
<evidence type="ECO:0000256" key="3">
    <source>
        <dbReference type="ARBA" id="ARBA00022448"/>
    </source>
</evidence>
<reference evidence="8 9" key="1">
    <citation type="submission" date="2019-01" db="EMBL/GenBank/DDBJ databases">
        <title>Insights into ecological role of a new deltaproteobacterial order Candidatus Sinidesulfobacterales (Sva0485) by metagenomics and metatranscriptomics.</title>
        <authorList>
            <person name="Tan S."/>
            <person name="Liu J."/>
            <person name="Fang Y."/>
            <person name="Hedlund B."/>
            <person name="Lian Z.-H."/>
            <person name="Huang L.-Y."/>
            <person name="Li J.-T."/>
            <person name="Huang L.-N."/>
            <person name="Li W.-J."/>
            <person name="Jiang H.-C."/>
            <person name="Dong H.-L."/>
            <person name="Shu W.-S."/>
        </authorList>
    </citation>
    <scope>NUCLEOTIDE SEQUENCE [LARGE SCALE GENOMIC DNA]</scope>
    <source>
        <strain evidence="8">AP4</strain>
    </source>
</reference>
<name>A0A520XGU1_9DELT</name>
<protein>
    <submittedName>
        <fullName evidence="8">F0F1 ATP synthase subunit epsilon</fullName>
    </submittedName>
</protein>
<evidence type="ECO:0000256" key="2">
    <source>
        <dbReference type="ARBA" id="ARBA00005712"/>
    </source>
</evidence>
<feature type="domain" description="ATP synthase F1 complex delta/epsilon subunit N-terminal" evidence="7">
    <location>
        <begin position="3"/>
        <end position="80"/>
    </location>
</feature>
<evidence type="ECO:0000313" key="8">
    <source>
        <dbReference type="EMBL" id="RZV40418.1"/>
    </source>
</evidence>
<dbReference type="InterPro" id="IPR036771">
    <property type="entry name" value="ATPsynth_dsu/esu_N"/>
</dbReference>
<dbReference type="Pfam" id="PF02823">
    <property type="entry name" value="ATP-synt_DE_N"/>
    <property type="match status" value="1"/>
</dbReference>
<evidence type="ECO:0000313" key="9">
    <source>
        <dbReference type="Proteomes" id="UP000322454"/>
    </source>
</evidence>
<dbReference type="GO" id="GO:0046933">
    <property type="term" value="F:proton-transporting ATP synthase activity, rotational mechanism"/>
    <property type="evidence" value="ECO:0007669"/>
    <property type="project" value="InterPro"/>
</dbReference>
<proteinExistence type="inferred from homology"/>
<evidence type="ECO:0000256" key="5">
    <source>
        <dbReference type="ARBA" id="ARBA00023136"/>
    </source>
</evidence>
<keyword evidence="6" id="KW-0066">ATP synthesis</keyword>
<dbReference type="GO" id="GO:0012505">
    <property type="term" value="C:endomembrane system"/>
    <property type="evidence" value="ECO:0007669"/>
    <property type="project" value="UniProtKB-SubCell"/>
</dbReference>
<dbReference type="SUPFAM" id="SSF51344">
    <property type="entry name" value="Epsilon subunit of F1F0-ATP synthase N-terminal domain"/>
    <property type="match status" value="1"/>
</dbReference>
<evidence type="ECO:0000256" key="6">
    <source>
        <dbReference type="ARBA" id="ARBA00023196"/>
    </source>
</evidence>
<evidence type="ECO:0000256" key="4">
    <source>
        <dbReference type="ARBA" id="ARBA00023065"/>
    </source>
</evidence>
<dbReference type="AlphaFoldDB" id="A0A520XGU1"/>
<dbReference type="InterPro" id="IPR020546">
    <property type="entry name" value="ATP_synth_F1_dsu/esu_N"/>
</dbReference>
<evidence type="ECO:0000256" key="1">
    <source>
        <dbReference type="ARBA" id="ARBA00004184"/>
    </source>
</evidence>
<comment type="subcellular location">
    <subcellularLocation>
        <location evidence="1">Endomembrane system</location>
        <topology evidence="1">Peripheral membrane protein</topology>
    </subcellularLocation>
</comment>
<sequence>MLLKLKIADKKKLIFEGETDFCELPAQSGIEGVMPKHVNFISNLVKGLIKYKTDGTIKEIEVLSGGFAEVSNDNVNILLDS</sequence>
<dbReference type="Proteomes" id="UP000322454">
    <property type="component" value="Unassembled WGS sequence"/>
</dbReference>
<keyword evidence="6" id="KW-0139">CF(1)</keyword>
<keyword evidence="4" id="KW-0406">Ion transport</keyword>
<dbReference type="GO" id="GO:0045259">
    <property type="term" value="C:proton-transporting ATP synthase complex"/>
    <property type="evidence" value="ECO:0007669"/>
    <property type="project" value="UniProtKB-KW"/>
</dbReference>
<accession>A0A520XGU1</accession>
<evidence type="ECO:0000259" key="7">
    <source>
        <dbReference type="Pfam" id="PF02823"/>
    </source>
</evidence>
<comment type="similarity">
    <text evidence="2">Belongs to the ATPase epsilon chain family.</text>
</comment>